<evidence type="ECO:0000256" key="1">
    <source>
        <dbReference type="SAM" id="Phobius"/>
    </source>
</evidence>
<gene>
    <name evidence="2" type="ORF">CHH61_22905</name>
</gene>
<dbReference type="EMBL" id="NPBS01000234">
    <property type="protein sequence ID" value="PAF21263.1"/>
    <property type="molecule type" value="Genomic_DNA"/>
</dbReference>
<feature type="non-terminal residue" evidence="2">
    <location>
        <position position="1"/>
    </location>
</feature>
<protein>
    <submittedName>
        <fullName evidence="2">Uncharacterized protein</fullName>
    </submittedName>
</protein>
<organism evidence="2 3">
    <name type="scientific">Shouchella clausii</name>
    <name type="common">Alkalihalobacillus clausii</name>
    <dbReference type="NCBI Taxonomy" id="79880"/>
    <lineage>
        <taxon>Bacteria</taxon>
        <taxon>Bacillati</taxon>
        <taxon>Bacillota</taxon>
        <taxon>Bacilli</taxon>
        <taxon>Bacillales</taxon>
        <taxon>Bacillaceae</taxon>
        <taxon>Shouchella</taxon>
    </lineage>
</organism>
<feature type="transmembrane region" description="Helical" evidence="1">
    <location>
        <begin position="34"/>
        <end position="53"/>
    </location>
</feature>
<reference evidence="2 3" key="1">
    <citation type="submission" date="2017-07" db="EMBL/GenBank/DDBJ databases">
        <title>Isolation and whole genome analysis of endospore-forming bacteria from heroin.</title>
        <authorList>
            <person name="Kalinowski J."/>
            <person name="Ahrens B."/>
            <person name="Al-Dilaimi A."/>
            <person name="Winkler A."/>
            <person name="Wibberg D."/>
            <person name="Schleenbecker U."/>
            <person name="Ruckert C."/>
            <person name="Wolfel R."/>
            <person name="Grass G."/>
        </authorList>
    </citation>
    <scope>NUCLEOTIDE SEQUENCE [LARGE SCALE GENOMIC DNA]</scope>
    <source>
        <strain evidence="2 3">7523-2</strain>
    </source>
</reference>
<proteinExistence type="predicted"/>
<name>A0A268RM03_SHOCL</name>
<sequence>SSIDCVASWLGDGTIGVLLTSKQYEEGYYTKREAAIIGTTFSVVSITFSLVVISQVNLGHMFVPFYLTITAAGFICAIISPRIWPLSRKPDTYYNGQEAELDESIPEGHTPFSWGLKQALDKARTNQSLKAFFQDGA</sequence>
<keyword evidence="1" id="KW-0812">Transmembrane</keyword>
<keyword evidence="1" id="KW-1133">Transmembrane helix</keyword>
<evidence type="ECO:0000313" key="2">
    <source>
        <dbReference type="EMBL" id="PAF21263.1"/>
    </source>
</evidence>
<comment type="caution">
    <text evidence="2">The sequence shown here is derived from an EMBL/GenBank/DDBJ whole genome shotgun (WGS) entry which is preliminary data.</text>
</comment>
<keyword evidence="1" id="KW-0472">Membrane</keyword>
<dbReference type="AlphaFoldDB" id="A0A268RM03"/>
<evidence type="ECO:0000313" key="3">
    <source>
        <dbReference type="Proteomes" id="UP000216133"/>
    </source>
</evidence>
<accession>A0A268RM03</accession>
<dbReference type="Proteomes" id="UP000216133">
    <property type="component" value="Unassembled WGS sequence"/>
</dbReference>
<feature type="non-terminal residue" evidence="2">
    <location>
        <position position="137"/>
    </location>
</feature>
<feature type="transmembrane region" description="Helical" evidence="1">
    <location>
        <begin position="65"/>
        <end position="84"/>
    </location>
</feature>